<dbReference type="EMBL" id="VSRR010008184">
    <property type="protein sequence ID" value="MPC48248.1"/>
    <property type="molecule type" value="Genomic_DNA"/>
</dbReference>
<evidence type="ECO:0000313" key="1">
    <source>
        <dbReference type="EMBL" id="MPC48248.1"/>
    </source>
</evidence>
<protein>
    <submittedName>
        <fullName evidence="1">Uncharacterized protein</fullName>
    </submittedName>
</protein>
<gene>
    <name evidence="1" type="ORF">E2C01_042016</name>
</gene>
<evidence type="ECO:0000313" key="2">
    <source>
        <dbReference type="Proteomes" id="UP000324222"/>
    </source>
</evidence>
<proteinExistence type="predicted"/>
<keyword evidence="2" id="KW-1185">Reference proteome</keyword>
<comment type="caution">
    <text evidence="1">The sequence shown here is derived from an EMBL/GenBank/DDBJ whole genome shotgun (WGS) entry which is preliminary data.</text>
</comment>
<reference evidence="1 2" key="1">
    <citation type="submission" date="2019-05" db="EMBL/GenBank/DDBJ databases">
        <title>Another draft genome of Portunus trituberculatus and its Hox gene families provides insights of decapod evolution.</title>
        <authorList>
            <person name="Jeong J.-H."/>
            <person name="Song I."/>
            <person name="Kim S."/>
            <person name="Choi T."/>
            <person name="Kim D."/>
            <person name="Ryu S."/>
            <person name="Kim W."/>
        </authorList>
    </citation>
    <scope>NUCLEOTIDE SEQUENCE [LARGE SCALE GENOMIC DNA]</scope>
    <source>
        <tissue evidence="1">Muscle</tissue>
    </source>
</reference>
<organism evidence="1 2">
    <name type="scientific">Portunus trituberculatus</name>
    <name type="common">Swimming crab</name>
    <name type="synonym">Neptunus trituberculatus</name>
    <dbReference type="NCBI Taxonomy" id="210409"/>
    <lineage>
        <taxon>Eukaryota</taxon>
        <taxon>Metazoa</taxon>
        <taxon>Ecdysozoa</taxon>
        <taxon>Arthropoda</taxon>
        <taxon>Crustacea</taxon>
        <taxon>Multicrustacea</taxon>
        <taxon>Malacostraca</taxon>
        <taxon>Eumalacostraca</taxon>
        <taxon>Eucarida</taxon>
        <taxon>Decapoda</taxon>
        <taxon>Pleocyemata</taxon>
        <taxon>Brachyura</taxon>
        <taxon>Eubrachyura</taxon>
        <taxon>Portunoidea</taxon>
        <taxon>Portunidae</taxon>
        <taxon>Portuninae</taxon>
        <taxon>Portunus</taxon>
    </lineage>
</organism>
<name>A0A5B7FTF1_PORTR</name>
<sequence length="57" mass="6712">MQLSRCTRQSLHYITNPQITKLRSQLWVAAEERNQVPPRTGNTCSQIIHITHFHEIQ</sequence>
<dbReference type="Proteomes" id="UP000324222">
    <property type="component" value="Unassembled WGS sequence"/>
</dbReference>
<dbReference type="AlphaFoldDB" id="A0A5B7FTF1"/>
<accession>A0A5B7FTF1</accession>